<dbReference type="PROSITE" id="PS51257">
    <property type="entry name" value="PROKAR_LIPOPROTEIN"/>
    <property type="match status" value="1"/>
</dbReference>
<dbReference type="Proteomes" id="UP000284057">
    <property type="component" value="Unassembled WGS sequence"/>
</dbReference>
<dbReference type="RefSeq" id="WP_119659096.1">
    <property type="nucleotide sequence ID" value="NZ_QUAL01000053.1"/>
</dbReference>
<dbReference type="OrthoDB" id="7918484at2"/>
<feature type="chain" id="PRO_5039628046" evidence="1">
    <location>
        <begin position="30"/>
        <end position="438"/>
    </location>
</feature>
<gene>
    <name evidence="2" type="ORF">DY240_06280</name>
</gene>
<dbReference type="PANTHER" id="PTHR43649:SF11">
    <property type="entry name" value="ABC TRANSPORTER SUBSTRATE-BINDING PROTEIN YESO-RELATED"/>
    <property type="match status" value="1"/>
</dbReference>
<proteinExistence type="predicted"/>
<dbReference type="AlphaFoldDB" id="A0A418KUQ3"/>
<keyword evidence="3" id="KW-1185">Reference proteome</keyword>
<evidence type="ECO:0000313" key="2">
    <source>
        <dbReference type="EMBL" id="RIQ31163.1"/>
    </source>
</evidence>
<dbReference type="Pfam" id="PF13416">
    <property type="entry name" value="SBP_bac_8"/>
    <property type="match status" value="1"/>
</dbReference>
<organism evidence="2 3">
    <name type="scientific">Jiangella rhizosphaerae</name>
    <dbReference type="NCBI Taxonomy" id="2293569"/>
    <lineage>
        <taxon>Bacteria</taxon>
        <taxon>Bacillati</taxon>
        <taxon>Actinomycetota</taxon>
        <taxon>Actinomycetes</taxon>
        <taxon>Jiangellales</taxon>
        <taxon>Jiangellaceae</taxon>
        <taxon>Jiangella</taxon>
    </lineage>
</organism>
<dbReference type="InterPro" id="IPR006059">
    <property type="entry name" value="SBP"/>
</dbReference>
<comment type="caution">
    <text evidence="2">The sequence shown here is derived from an EMBL/GenBank/DDBJ whole genome shotgun (WGS) entry which is preliminary data.</text>
</comment>
<dbReference type="PANTHER" id="PTHR43649">
    <property type="entry name" value="ARABINOSE-BINDING PROTEIN-RELATED"/>
    <property type="match status" value="1"/>
</dbReference>
<dbReference type="InterPro" id="IPR050490">
    <property type="entry name" value="Bact_solute-bd_prot1"/>
</dbReference>
<keyword evidence="1" id="KW-0732">Signal</keyword>
<name>A0A418KUQ3_9ACTN</name>
<evidence type="ECO:0000256" key="1">
    <source>
        <dbReference type="SAM" id="SignalP"/>
    </source>
</evidence>
<sequence length="438" mass="47080">MTVRTKRQRAVTALTATMCAVLVAGLAACGNDGDSAGAGGSGDGEVSLRIAWSGSDERNTRTQDALDLYMEQNPNVDISVEYTTATNFWDRLTTQVAGGNAPDIIQMSGQVLSQYATSDVLLDLGPYVDDGTIDVDGWEEEPLEAQTIDGTLYGIPPGLDGHALVYDATKLQELGIDPPSETWTWSEFADLAREIAAAGGEGYYGTEDGGPQYEVLQSFLNQRGKQLFEGNELGFEAQDVKDLWQFWGDLREDGAAVPADLQTAQGANPENSGVVQGYAAMDFTTSSQYTNFVGLSPGEVGIATYPFGDDGAPGQVWRAGMAWSITRTSPNAEEAAKLIDFLVNDSEAGALLQTTRGVPASPSIREEVRAAVDETEQRSFEHLEVVQAHDAQVTPVLPTGFGDFNDLYQRLYYEFAFGRMSLDEAVDQLMSEAPGLLG</sequence>
<dbReference type="EMBL" id="QUAL01000053">
    <property type="protein sequence ID" value="RIQ31163.1"/>
    <property type="molecule type" value="Genomic_DNA"/>
</dbReference>
<dbReference type="SUPFAM" id="SSF53850">
    <property type="entry name" value="Periplasmic binding protein-like II"/>
    <property type="match status" value="1"/>
</dbReference>
<evidence type="ECO:0000313" key="3">
    <source>
        <dbReference type="Proteomes" id="UP000284057"/>
    </source>
</evidence>
<protein>
    <submittedName>
        <fullName evidence="2">Extracellular solute-binding protein</fullName>
    </submittedName>
</protein>
<feature type="signal peptide" evidence="1">
    <location>
        <begin position="1"/>
        <end position="29"/>
    </location>
</feature>
<dbReference type="Gene3D" id="3.40.190.10">
    <property type="entry name" value="Periplasmic binding protein-like II"/>
    <property type="match status" value="2"/>
</dbReference>
<reference evidence="2 3" key="1">
    <citation type="submission" date="2018-09" db="EMBL/GenBank/DDBJ databases">
        <title>Isolation, diversity and antifungal activity of actinobacteria from wheat.</title>
        <authorList>
            <person name="Han C."/>
        </authorList>
    </citation>
    <scope>NUCLEOTIDE SEQUENCE [LARGE SCALE GENOMIC DNA]</scope>
    <source>
        <strain evidence="2 3">NEAU-YY265</strain>
    </source>
</reference>
<accession>A0A418KUQ3</accession>